<protein>
    <recommendedName>
        <fullName evidence="2">Sporulation stage II protein D amidase enhancer LytB N-terminal domain-containing protein</fullName>
    </recommendedName>
</protein>
<dbReference type="InterPro" id="IPR013486">
    <property type="entry name" value="SpoIID/LytB"/>
</dbReference>
<evidence type="ECO:0000259" key="2">
    <source>
        <dbReference type="Pfam" id="PF08486"/>
    </source>
</evidence>
<dbReference type="GO" id="GO:0030288">
    <property type="term" value="C:outer membrane-bounded periplasmic space"/>
    <property type="evidence" value="ECO:0007669"/>
    <property type="project" value="TreeGrafter"/>
</dbReference>
<name>A0A4Y3K7V7_CELUD</name>
<dbReference type="AlphaFoldDB" id="A0A4Y3K7V7"/>
<accession>A0A4Y3K7V7</accession>
<comment type="caution">
    <text evidence="3">The sequence shown here is derived from an EMBL/GenBank/DDBJ whole genome shotgun (WGS) entry which is preliminary data.</text>
</comment>
<dbReference type="NCBIfam" id="TIGR02669">
    <property type="entry name" value="SpoIID_LytB"/>
    <property type="match status" value="1"/>
</dbReference>
<dbReference type="Pfam" id="PF08486">
    <property type="entry name" value="SpoIID"/>
    <property type="match status" value="1"/>
</dbReference>
<dbReference type="PANTHER" id="PTHR30032:SF4">
    <property type="entry name" value="AMIDASE ENHANCER"/>
    <property type="match status" value="1"/>
</dbReference>
<gene>
    <name evidence="3" type="ORF">CUD01_02500</name>
</gene>
<evidence type="ECO:0000256" key="1">
    <source>
        <dbReference type="SAM" id="SignalP"/>
    </source>
</evidence>
<dbReference type="InterPro" id="IPR007253">
    <property type="entry name" value="Cell_wall-bd_2"/>
</dbReference>
<dbReference type="Proteomes" id="UP000315842">
    <property type="component" value="Unassembled WGS sequence"/>
</dbReference>
<dbReference type="InterPro" id="IPR051922">
    <property type="entry name" value="Bact_Sporulation_Assoc"/>
</dbReference>
<evidence type="ECO:0000313" key="3">
    <source>
        <dbReference type="EMBL" id="GEA79806.1"/>
    </source>
</evidence>
<keyword evidence="1" id="KW-0732">Signal</keyword>
<dbReference type="PANTHER" id="PTHR30032">
    <property type="entry name" value="N-ACETYLMURAMOYL-L-ALANINE AMIDASE-RELATED"/>
    <property type="match status" value="1"/>
</dbReference>
<dbReference type="InterPro" id="IPR013693">
    <property type="entry name" value="SpoIID/LytB_N"/>
</dbReference>
<dbReference type="Pfam" id="PF04122">
    <property type="entry name" value="CW_binding_2"/>
    <property type="match status" value="3"/>
</dbReference>
<sequence length="741" mass="75825">MRRALTPLLAALVTSTLVVTPAAATDPPVSPTQSGRTERAAASVDLPAAAPASFTVHGSGWGHGLGMSQFGAYGMALDGRSATNILEHYYAPAKVTTRTDDPTIRVQVRAGVTSVTVSRDSGVTWTLGTAPGTTVSVAASSLTFTYSTASGTARVSTTVDGTQYRTNPSTWPELTLTWKGGVVSVPGANGGSGTVRYKRGSLAFGPLSGAVNTVSVVRLNSEYLYGIAEMPSSWPASALQAQAIAARTYAYRKYQAGVRSSINAHLTDETTDQKYTAYNKEAEAGYGKYWVAAVDATRASGNARVIQAPDGRLAETYYSSSTGGRTTNSEDVWGSATIPYLRSRDDHWSVDPRVRNPYATWTTTITQAQIRAKFPRLSDVARLEVSQRASSGAAMQLKATSTAGSVQYLLAKPTTDGVRTALGSRLGIMSAYLSLEAPPAPDPRSDVQRLSGDDRFATAAAIGRAAFPTGRTVVVVSGQQASLVDGLVAAPYARSIKAPVLLSTRSSVPEASMAEITRRGATSAVLVGGTGVLTTDVSAQLRAAGLSVTRLSGADRYATAAAVARAFGSAGSVVVASGVTANLVDAAAAGGPAAASGQPVLLVPRSSVPAATRATITALGARSATIVGGTGVVTSGVADALRADGLRLTRLSGTDRYATAAAVADAYEPSLKAGTVVLASGLDANLVDSLTGGVLGRLTLLTAGAGVPAATDRWFAAREVSLLQVLGGTGAVPDSAVEAVR</sequence>
<proteinExistence type="predicted"/>
<keyword evidence="4" id="KW-1185">Reference proteome</keyword>
<dbReference type="Gene3D" id="3.40.50.12090">
    <property type="match status" value="2"/>
</dbReference>
<dbReference type="EMBL" id="BJLP01000002">
    <property type="protein sequence ID" value="GEA79806.1"/>
    <property type="molecule type" value="Genomic_DNA"/>
</dbReference>
<organism evidence="3 4">
    <name type="scientific">Cellulomonas uda</name>
    <dbReference type="NCBI Taxonomy" id="1714"/>
    <lineage>
        <taxon>Bacteria</taxon>
        <taxon>Bacillati</taxon>
        <taxon>Actinomycetota</taxon>
        <taxon>Actinomycetes</taxon>
        <taxon>Micrococcales</taxon>
        <taxon>Cellulomonadaceae</taxon>
        <taxon>Cellulomonas</taxon>
    </lineage>
</organism>
<feature type="chain" id="PRO_5021300538" description="Sporulation stage II protein D amidase enhancer LytB N-terminal domain-containing protein" evidence="1">
    <location>
        <begin position="25"/>
        <end position="741"/>
    </location>
</feature>
<dbReference type="GO" id="GO:0030435">
    <property type="term" value="P:sporulation resulting in formation of a cellular spore"/>
    <property type="evidence" value="ECO:0007669"/>
    <property type="project" value="InterPro"/>
</dbReference>
<reference evidence="3 4" key="1">
    <citation type="submission" date="2019-06" db="EMBL/GenBank/DDBJ databases">
        <title>Whole genome shotgun sequence of Cellulomonas uda NBRC 3747.</title>
        <authorList>
            <person name="Hosoyama A."/>
            <person name="Uohara A."/>
            <person name="Ohji S."/>
            <person name="Ichikawa N."/>
        </authorList>
    </citation>
    <scope>NUCLEOTIDE SEQUENCE [LARGE SCALE GENOMIC DNA]</scope>
    <source>
        <strain evidence="3 4">NBRC 3747</strain>
    </source>
</reference>
<dbReference type="RefSeq" id="WP_141318019.1">
    <property type="nucleotide sequence ID" value="NZ_BJLP01000002.1"/>
</dbReference>
<evidence type="ECO:0000313" key="4">
    <source>
        <dbReference type="Proteomes" id="UP000315842"/>
    </source>
</evidence>
<feature type="domain" description="Sporulation stage II protein D amidase enhancer LytB N-terminal" evidence="2">
    <location>
        <begin position="211"/>
        <end position="299"/>
    </location>
</feature>
<feature type="signal peptide" evidence="1">
    <location>
        <begin position="1"/>
        <end position="24"/>
    </location>
</feature>